<protein>
    <submittedName>
        <fullName evidence="2">Uncharacterized protein</fullName>
    </submittedName>
</protein>
<dbReference type="AlphaFoldDB" id="A0A8J2PBV4"/>
<dbReference type="Proteomes" id="UP000708208">
    <property type="component" value="Unassembled WGS sequence"/>
</dbReference>
<evidence type="ECO:0000313" key="3">
    <source>
        <dbReference type="Proteomes" id="UP000708208"/>
    </source>
</evidence>
<proteinExistence type="predicted"/>
<dbReference type="EMBL" id="CAJVCH010248643">
    <property type="protein sequence ID" value="CAG7733412.1"/>
    <property type="molecule type" value="Genomic_DNA"/>
</dbReference>
<sequence length="113" mass="12760">MSWRKRDHKSCWKTGEEDSQGKEGVRPPTSSYRFLKGLLGVKACEVFFGRRVQSTLGMRHSLTRASGIFLHGQEPAVVRGIVCESGINTLPAPCKTIREMMLFVQTKCRMETL</sequence>
<accession>A0A8J2PBV4</accession>
<comment type="caution">
    <text evidence="2">The sequence shown here is derived from an EMBL/GenBank/DDBJ whole genome shotgun (WGS) entry which is preliminary data.</text>
</comment>
<keyword evidence="3" id="KW-1185">Reference proteome</keyword>
<evidence type="ECO:0000256" key="1">
    <source>
        <dbReference type="SAM" id="MobiDB-lite"/>
    </source>
</evidence>
<evidence type="ECO:0000313" key="2">
    <source>
        <dbReference type="EMBL" id="CAG7733412.1"/>
    </source>
</evidence>
<reference evidence="2" key="1">
    <citation type="submission" date="2021-06" db="EMBL/GenBank/DDBJ databases">
        <authorList>
            <person name="Hodson N. C."/>
            <person name="Mongue J. A."/>
            <person name="Jaron S. K."/>
        </authorList>
    </citation>
    <scope>NUCLEOTIDE SEQUENCE</scope>
</reference>
<feature type="region of interest" description="Disordered" evidence="1">
    <location>
        <begin position="1"/>
        <end position="29"/>
    </location>
</feature>
<feature type="compositionally biased region" description="Basic and acidic residues" evidence="1">
    <location>
        <begin position="14"/>
        <end position="25"/>
    </location>
</feature>
<name>A0A8J2PBV4_9HEXA</name>
<organism evidence="2 3">
    <name type="scientific">Allacma fusca</name>
    <dbReference type="NCBI Taxonomy" id="39272"/>
    <lineage>
        <taxon>Eukaryota</taxon>
        <taxon>Metazoa</taxon>
        <taxon>Ecdysozoa</taxon>
        <taxon>Arthropoda</taxon>
        <taxon>Hexapoda</taxon>
        <taxon>Collembola</taxon>
        <taxon>Symphypleona</taxon>
        <taxon>Sminthuridae</taxon>
        <taxon>Allacma</taxon>
    </lineage>
</organism>
<gene>
    <name evidence="2" type="ORF">AFUS01_LOCUS21857</name>
</gene>